<dbReference type="InterPro" id="IPR043502">
    <property type="entry name" value="DNA/RNA_pol_sf"/>
</dbReference>
<evidence type="ECO:0000313" key="4">
    <source>
        <dbReference type="Proteomes" id="UP001151760"/>
    </source>
</evidence>
<feature type="domain" description="Reverse transcriptase" evidence="2">
    <location>
        <begin position="359"/>
        <end position="484"/>
    </location>
</feature>
<dbReference type="Pfam" id="PF00078">
    <property type="entry name" value="RVT_1"/>
    <property type="match status" value="1"/>
</dbReference>
<dbReference type="InterPro" id="IPR032567">
    <property type="entry name" value="RTL1-rel"/>
</dbReference>
<keyword evidence="4" id="KW-1185">Reference proteome</keyword>
<dbReference type="Proteomes" id="UP001151760">
    <property type="component" value="Unassembled WGS sequence"/>
</dbReference>
<dbReference type="InterPro" id="IPR000477">
    <property type="entry name" value="RT_dom"/>
</dbReference>
<gene>
    <name evidence="3" type="ORF">Tco_0748351</name>
</gene>
<reference evidence="3" key="2">
    <citation type="submission" date="2022-01" db="EMBL/GenBank/DDBJ databases">
        <authorList>
            <person name="Yamashiro T."/>
            <person name="Shiraishi A."/>
            <person name="Satake H."/>
            <person name="Nakayama K."/>
        </authorList>
    </citation>
    <scope>NUCLEOTIDE SEQUENCE</scope>
</reference>
<name>A0ABQ4YVK7_9ASTR</name>
<dbReference type="InterPro" id="IPR043128">
    <property type="entry name" value="Rev_trsase/Diguanyl_cyclase"/>
</dbReference>
<dbReference type="Gene3D" id="2.40.70.10">
    <property type="entry name" value="Acid Proteases"/>
    <property type="match status" value="1"/>
</dbReference>
<accession>A0ABQ4YVK7</accession>
<dbReference type="SUPFAM" id="SSF50630">
    <property type="entry name" value="Acid proteases"/>
    <property type="match status" value="1"/>
</dbReference>
<dbReference type="PANTHER" id="PTHR15503">
    <property type="entry name" value="LDOC1 RELATED"/>
    <property type="match status" value="1"/>
</dbReference>
<dbReference type="GO" id="GO:0003964">
    <property type="term" value="F:RNA-directed DNA polymerase activity"/>
    <property type="evidence" value="ECO:0007669"/>
    <property type="project" value="UniProtKB-KW"/>
</dbReference>
<dbReference type="EMBL" id="BQNB010010776">
    <property type="protein sequence ID" value="GJS81810.1"/>
    <property type="molecule type" value="Genomic_DNA"/>
</dbReference>
<evidence type="ECO:0000256" key="1">
    <source>
        <dbReference type="SAM" id="MobiDB-lite"/>
    </source>
</evidence>
<proteinExistence type="predicted"/>
<organism evidence="3 4">
    <name type="scientific">Tanacetum coccineum</name>
    <dbReference type="NCBI Taxonomy" id="301880"/>
    <lineage>
        <taxon>Eukaryota</taxon>
        <taxon>Viridiplantae</taxon>
        <taxon>Streptophyta</taxon>
        <taxon>Embryophyta</taxon>
        <taxon>Tracheophyta</taxon>
        <taxon>Spermatophyta</taxon>
        <taxon>Magnoliopsida</taxon>
        <taxon>eudicotyledons</taxon>
        <taxon>Gunneridae</taxon>
        <taxon>Pentapetalae</taxon>
        <taxon>asterids</taxon>
        <taxon>campanulids</taxon>
        <taxon>Asterales</taxon>
        <taxon>Asteraceae</taxon>
        <taxon>Asteroideae</taxon>
        <taxon>Anthemideae</taxon>
        <taxon>Anthemidinae</taxon>
        <taxon>Tanacetum</taxon>
    </lineage>
</organism>
<comment type="caution">
    <text evidence="3">The sequence shown here is derived from an EMBL/GenBank/DDBJ whole genome shotgun (WGS) entry which is preliminary data.</text>
</comment>
<dbReference type="InterPro" id="IPR021109">
    <property type="entry name" value="Peptidase_aspartic_dom_sf"/>
</dbReference>
<dbReference type="SUPFAM" id="SSF56672">
    <property type="entry name" value="DNA/RNA polymerases"/>
    <property type="match status" value="1"/>
</dbReference>
<dbReference type="CDD" id="cd01647">
    <property type="entry name" value="RT_LTR"/>
    <property type="match status" value="1"/>
</dbReference>
<dbReference type="Gene3D" id="3.30.70.270">
    <property type="match status" value="1"/>
</dbReference>
<sequence>MLNLGTDSEEISTTTREGKVQKRILDERLKVRWKSSVFFGIWLELGDGVGVRGLGEMVVVDEFFLRERARSGGELKNKRRFDNNQKDNRVQQPPYKRQNVGREGMVRAYTSSNEKNGYAGPLPYCNKCKLHHEAPCIVKCGKCNKAGHMTKDFMNVVATIATQRAPVVNQRVPTCFECRRQEHYRNQYPKLKSQTRGNKAGKKTNKARGKAYVLRGGKANPDSNVITGTFLLNNYYASMLFDSGVDRSFVSSTFSALLDVTPSTLDVSYVVELANGRVAETNTVLRGYTLGLLGHPFNIDLMLVELGSFDVINGMDWLANHHAVIVCDEKIVRIPYGDEVLIVQGDRSGKEKKSKLSIISCTKTRKYINKGCQIFLAQDFLEVFPEDLPRLPPTRQVESQIDLVPDATLIARAPYRLAPSELQELIDDLFDQLQGSRVYSKIDLRSGYHQLRVREEDIPKTAFRTCYGHYEFQVMPFGLTNSPTNKKEHEEHLRLILRLLKKEELFLKYCQAYDEADSKSVKFDWSEKAEAAFQFWEDIRGKFLSRFKEIVGGVKVDFDIVFWSLPVHKKFLGVMVWYDN</sequence>
<keyword evidence="3" id="KW-0548">Nucleotidyltransferase</keyword>
<keyword evidence="3" id="KW-0808">Transferase</keyword>
<feature type="compositionally biased region" description="Basic and acidic residues" evidence="1">
    <location>
        <begin position="75"/>
        <end position="89"/>
    </location>
</feature>
<protein>
    <submittedName>
        <fullName evidence="3">Reverse transcriptase domain-containing protein</fullName>
    </submittedName>
</protein>
<evidence type="ECO:0000313" key="3">
    <source>
        <dbReference type="EMBL" id="GJS81810.1"/>
    </source>
</evidence>
<dbReference type="Pfam" id="PF08284">
    <property type="entry name" value="RVP_2"/>
    <property type="match status" value="1"/>
</dbReference>
<feature type="region of interest" description="Disordered" evidence="1">
    <location>
        <begin position="75"/>
        <end position="104"/>
    </location>
</feature>
<reference evidence="3" key="1">
    <citation type="journal article" date="2022" name="Int. J. Mol. Sci.">
        <title>Draft Genome of Tanacetum Coccineum: Genomic Comparison of Closely Related Tanacetum-Family Plants.</title>
        <authorList>
            <person name="Yamashiro T."/>
            <person name="Shiraishi A."/>
            <person name="Nakayama K."/>
            <person name="Satake H."/>
        </authorList>
    </citation>
    <scope>NUCLEOTIDE SEQUENCE</scope>
</reference>
<dbReference type="PANTHER" id="PTHR15503:SF45">
    <property type="entry name" value="RNA-DIRECTED DNA POLYMERASE HOMOLOG"/>
    <property type="match status" value="1"/>
</dbReference>
<dbReference type="CDD" id="cd00303">
    <property type="entry name" value="retropepsin_like"/>
    <property type="match status" value="1"/>
</dbReference>
<keyword evidence="3" id="KW-0695">RNA-directed DNA polymerase</keyword>
<evidence type="ECO:0000259" key="2">
    <source>
        <dbReference type="Pfam" id="PF00078"/>
    </source>
</evidence>
<dbReference type="Gene3D" id="3.10.10.10">
    <property type="entry name" value="HIV Type 1 Reverse Transcriptase, subunit A, domain 1"/>
    <property type="match status" value="1"/>
</dbReference>